<keyword evidence="3" id="KW-1185">Reference proteome</keyword>
<dbReference type="Proteomes" id="UP001374535">
    <property type="component" value="Chromosome 1"/>
</dbReference>
<proteinExistence type="predicted"/>
<evidence type="ECO:0000313" key="3">
    <source>
        <dbReference type="Proteomes" id="UP001374535"/>
    </source>
</evidence>
<dbReference type="AlphaFoldDB" id="A0AAQ3SG84"/>
<accession>A0AAQ3SG84</accession>
<feature type="compositionally biased region" description="Basic residues" evidence="1">
    <location>
        <begin position="28"/>
        <end position="39"/>
    </location>
</feature>
<name>A0AAQ3SG84_VIGMU</name>
<sequence>MDTKLPCSTHHEQKRTKALSNSADSPRHRAPRRTEKPKRPHIDETKISWEERATGETKGNEKRNKRAWEWLRYGYGYEEKKMAVRMKGGIKIRVTSFTDQRWTWRVRSKECRVAAAILRMGSVVVSTSVLCITASDTSPNLRTLFLTHCYILLDFSLSYNIHKI</sequence>
<gene>
    <name evidence="2" type="ORF">V8G54_005095</name>
</gene>
<feature type="compositionally biased region" description="Basic and acidic residues" evidence="1">
    <location>
        <begin position="40"/>
        <end position="61"/>
    </location>
</feature>
<dbReference type="EMBL" id="CP144700">
    <property type="protein sequence ID" value="WVZ26551.1"/>
    <property type="molecule type" value="Genomic_DNA"/>
</dbReference>
<evidence type="ECO:0000256" key="1">
    <source>
        <dbReference type="SAM" id="MobiDB-lite"/>
    </source>
</evidence>
<protein>
    <submittedName>
        <fullName evidence="2">Uncharacterized protein</fullName>
    </submittedName>
</protein>
<organism evidence="2 3">
    <name type="scientific">Vigna mungo</name>
    <name type="common">Black gram</name>
    <name type="synonym">Phaseolus mungo</name>
    <dbReference type="NCBI Taxonomy" id="3915"/>
    <lineage>
        <taxon>Eukaryota</taxon>
        <taxon>Viridiplantae</taxon>
        <taxon>Streptophyta</taxon>
        <taxon>Embryophyta</taxon>
        <taxon>Tracheophyta</taxon>
        <taxon>Spermatophyta</taxon>
        <taxon>Magnoliopsida</taxon>
        <taxon>eudicotyledons</taxon>
        <taxon>Gunneridae</taxon>
        <taxon>Pentapetalae</taxon>
        <taxon>rosids</taxon>
        <taxon>fabids</taxon>
        <taxon>Fabales</taxon>
        <taxon>Fabaceae</taxon>
        <taxon>Papilionoideae</taxon>
        <taxon>50 kb inversion clade</taxon>
        <taxon>NPAAA clade</taxon>
        <taxon>indigoferoid/millettioid clade</taxon>
        <taxon>Phaseoleae</taxon>
        <taxon>Vigna</taxon>
    </lineage>
</organism>
<evidence type="ECO:0000313" key="2">
    <source>
        <dbReference type="EMBL" id="WVZ26551.1"/>
    </source>
</evidence>
<feature type="region of interest" description="Disordered" evidence="1">
    <location>
        <begin position="1"/>
        <end position="61"/>
    </location>
</feature>
<reference evidence="2 3" key="1">
    <citation type="journal article" date="2023" name="Life. Sci Alliance">
        <title>Evolutionary insights into 3D genome organization and epigenetic landscape of Vigna mungo.</title>
        <authorList>
            <person name="Junaid A."/>
            <person name="Singh B."/>
            <person name="Bhatia S."/>
        </authorList>
    </citation>
    <scope>NUCLEOTIDE SEQUENCE [LARGE SCALE GENOMIC DNA]</scope>
    <source>
        <strain evidence="2">Urdbean</strain>
    </source>
</reference>